<dbReference type="EMBL" id="RWJN01000451">
    <property type="protein sequence ID" value="TCD61572.1"/>
    <property type="molecule type" value="Genomic_DNA"/>
</dbReference>
<reference evidence="7 8" key="1">
    <citation type="submission" date="2018-11" db="EMBL/GenBank/DDBJ databases">
        <title>Genome assembly of Steccherinum ochraceum LE-BIN_3174, the white-rot fungus of the Steccherinaceae family (The Residual Polyporoid clade, Polyporales, Basidiomycota).</title>
        <authorList>
            <person name="Fedorova T.V."/>
            <person name="Glazunova O.A."/>
            <person name="Landesman E.O."/>
            <person name="Moiseenko K.V."/>
            <person name="Psurtseva N.V."/>
            <person name="Savinova O.S."/>
            <person name="Shakhova N.V."/>
            <person name="Tyazhelova T.V."/>
            <person name="Vasina D.V."/>
        </authorList>
    </citation>
    <scope>NUCLEOTIDE SEQUENCE [LARGE SCALE GENOMIC DNA]</scope>
    <source>
        <strain evidence="7 8">LE-BIN_3174</strain>
    </source>
</reference>
<gene>
    <name evidence="7" type="ORF">EIP91_008246</name>
</gene>
<evidence type="ECO:0000313" key="8">
    <source>
        <dbReference type="Proteomes" id="UP000292702"/>
    </source>
</evidence>
<dbReference type="Gene3D" id="2.60.120.260">
    <property type="entry name" value="Galactose-binding domain-like"/>
    <property type="match status" value="1"/>
</dbReference>
<evidence type="ECO:0000259" key="6">
    <source>
        <dbReference type="PROSITE" id="PS51469"/>
    </source>
</evidence>
<evidence type="ECO:0000256" key="1">
    <source>
        <dbReference type="ARBA" id="ARBA00004370"/>
    </source>
</evidence>
<dbReference type="PANTHER" id="PTHR12911:SF8">
    <property type="entry name" value="KLAROID PROTEIN-RELATED"/>
    <property type="match status" value="1"/>
</dbReference>
<evidence type="ECO:0000256" key="5">
    <source>
        <dbReference type="SAM" id="SignalP"/>
    </source>
</evidence>
<keyword evidence="2" id="KW-0812">Transmembrane</keyword>
<dbReference type="InterPro" id="IPR012919">
    <property type="entry name" value="SUN_dom"/>
</dbReference>
<dbReference type="GO" id="GO:0034993">
    <property type="term" value="C:meiotic nuclear membrane microtubule tethering complex"/>
    <property type="evidence" value="ECO:0007669"/>
    <property type="project" value="TreeGrafter"/>
</dbReference>
<dbReference type="InterPro" id="IPR045119">
    <property type="entry name" value="SUN1-5"/>
</dbReference>
<keyword evidence="8" id="KW-1185">Reference proteome</keyword>
<feature type="domain" description="SUN" evidence="6">
    <location>
        <begin position="63"/>
        <end position="253"/>
    </location>
</feature>
<evidence type="ECO:0000256" key="3">
    <source>
        <dbReference type="ARBA" id="ARBA00022989"/>
    </source>
</evidence>
<evidence type="ECO:0000256" key="4">
    <source>
        <dbReference type="ARBA" id="ARBA00023136"/>
    </source>
</evidence>
<dbReference type="Proteomes" id="UP000292702">
    <property type="component" value="Unassembled WGS sequence"/>
</dbReference>
<accession>A0A4R0R355</accession>
<keyword evidence="4" id="KW-0472">Membrane</keyword>
<comment type="subcellular location">
    <subcellularLocation>
        <location evidence="1">Membrane</location>
    </subcellularLocation>
</comment>
<dbReference type="PANTHER" id="PTHR12911">
    <property type="entry name" value="SAD1/UNC-84-LIKE PROTEIN-RELATED"/>
    <property type="match status" value="1"/>
</dbReference>
<proteinExistence type="predicted"/>
<organism evidence="7 8">
    <name type="scientific">Steccherinum ochraceum</name>
    <dbReference type="NCBI Taxonomy" id="92696"/>
    <lineage>
        <taxon>Eukaryota</taxon>
        <taxon>Fungi</taxon>
        <taxon>Dikarya</taxon>
        <taxon>Basidiomycota</taxon>
        <taxon>Agaricomycotina</taxon>
        <taxon>Agaricomycetes</taxon>
        <taxon>Polyporales</taxon>
        <taxon>Steccherinaceae</taxon>
        <taxon>Steccherinum</taxon>
    </lineage>
</organism>
<comment type="caution">
    <text evidence="7">The sequence shown here is derived from an EMBL/GenBank/DDBJ whole genome shotgun (WGS) entry which is preliminary data.</text>
</comment>
<dbReference type="Pfam" id="PF07738">
    <property type="entry name" value="Sad1_UNC"/>
    <property type="match status" value="2"/>
</dbReference>
<sequence length="254" mass="27855">MSVLILGILVASGWSFLQAIFPSHFHNTSPTLGAVMHWFSKAPPVTLADEIPTLENFAAKSHGSRVVLELTSPPKAGLLSSLFRTPAHGEESRKWAESVLEDESNREGDCWEILDTKAQLGIRLHSIIHPTSVTIHHLLVPAENKLRAPRQMVIWGVVENQRIASKIEAFQHLADQHLAGVSNRPLLSPSNIHHTPLASFEYNISSTPTQTFDISPHIRFSGADFGVVVLEIVSNWGGSSICLYGVEVHGELST</sequence>
<dbReference type="AlphaFoldDB" id="A0A4R0R355"/>
<keyword evidence="3" id="KW-1133">Transmembrane helix</keyword>
<dbReference type="OrthoDB" id="342281at2759"/>
<feature type="chain" id="PRO_5020875612" description="SUN domain-containing protein" evidence="5">
    <location>
        <begin position="20"/>
        <end position="254"/>
    </location>
</feature>
<dbReference type="STRING" id="92696.A0A4R0R355"/>
<feature type="signal peptide" evidence="5">
    <location>
        <begin position="1"/>
        <end position="19"/>
    </location>
</feature>
<keyword evidence="5" id="KW-0732">Signal</keyword>
<dbReference type="GO" id="GO:0043495">
    <property type="term" value="F:protein-membrane adaptor activity"/>
    <property type="evidence" value="ECO:0007669"/>
    <property type="project" value="TreeGrafter"/>
</dbReference>
<evidence type="ECO:0000313" key="7">
    <source>
        <dbReference type="EMBL" id="TCD61572.1"/>
    </source>
</evidence>
<dbReference type="PROSITE" id="PS51469">
    <property type="entry name" value="SUN"/>
    <property type="match status" value="1"/>
</dbReference>
<protein>
    <recommendedName>
        <fullName evidence="6">SUN domain-containing protein</fullName>
    </recommendedName>
</protein>
<name>A0A4R0R355_9APHY</name>
<evidence type="ECO:0000256" key="2">
    <source>
        <dbReference type="ARBA" id="ARBA00022692"/>
    </source>
</evidence>